<accession>A0A3S4RQH7</accession>
<dbReference type="AlphaFoldDB" id="A0A3S4RQH7"/>
<dbReference type="Proteomes" id="UP000284120">
    <property type="component" value="Unassembled WGS sequence"/>
</dbReference>
<organism evidence="1 2">
    <name type="scientific">Pedobacter chitinilyticus</name>
    <dbReference type="NCBI Taxonomy" id="2233776"/>
    <lineage>
        <taxon>Bacteria</taxon>
        <taxon>Pseudomonadati</taxon>
        <taxon>Bacteroidota</taxon>
        <taxon>Sphingobacteriia</taxon>
        <taxon>Sphingobacteriales</taxon>
        <taxon>Sphingobacteriaceae</taxon>
        <taxon>Pedobacter</taxon>
    </lineage>
</organism>
<evidence type="ECO:0000313" key="1">
    <source>
        <dbReference type="EMBL" id="RWU07531.1"/>
    </source>
</evidence>
<dbReference type="OrthoDB" id="637707at2"/>
<evidence type="ECO:0000313" key="2">
    <source>
        <dbReference type="Proteomes" id="UP000284120"/>
    </source>
</evidence>
<protein>
    <submittedName>
        <fullName evidence="1">DUF4249 domain-containing protein</fullName>
    </submittedName>
</protein>
<keyword evidence="2" id="KW-1185">Reference proteome</keyword>
<comment type="caution">
    <text evidence="1">The sequence shown here is derived from an EMBL/GenBank/DDBJ whole genome shotgun (WGS) entry which is preliminary data.</text>
</comment>
<dbReference type="EMBL" id="SAYW01000003">
    <property type="protein sequence ID" value="RWU07531.1"/>
    <property type="molecule type" value="Genomic_DNA"/>
</dbReference>
<dbReference type="InterPro" id="IPR025345">
    <property type="entry name" value="DUF4249"/>
</dbReference>
<dbReference type="RefSeq" id="WP_113647438.1">
    <property type="nucleotide sequence ID" value="NZ_QMHN01000003.1"/>
</dbReference>
<dbReference type="Pfam" id="PF14054">
    <property type="entry name" value="DUF4249"/>
    <property type="match status" value="1"/>
</dbReference>
<proteinExistence type="predicted"/>
<gene>
    <name evidence="1" type="ORF">DPV69_11120</name>
</gene>
<sequence length="268" mass="29821">MNNLRYIFSLVAIVVCLSSCEDVIELNLDTASEKYVIEANLTDQANGAKVLISKTKSFKSTNDFAGVSGAVVEIEDQQGNITRMTESTNKGVYTHATLKGTPTQAYKLKITVGTEVFTSSCVMPSVVPLEDVYQYELSLFDGPRLFTHVKYTDPIGVKNFYRFIEYRNNVYTKSIMASNDEFTDGKQVNQTIFPYEFTDETKLKKGDKIKLEFLTIDEPVYKYWFSVDNGAQGGGDSAAPVNPVTNIKGGAIGYFSAHTIQSKEYTVK</sequence>
<reference evidence="1 2" key="1">
    <citation type="submission" date="2018-06" db="EMBL/GenBank/DDBJ databases">
        <title>Pedobacter endophyticus sp. nov., an endophytic bacterium isolated from a leaf of Triticum aestivum.</title>
        <authorList>
            <person name="Zhang L."/>
        </authorList>
    </citation>
    <scope>NUCLEOTIDE SEQUENCE [LARGE SCALE GENOMIC DNA]</scope>
    <source>
        <strain evidence="1 2">CM134L-2</strain>
    </source>
</reference>
<name>A0A3S4RQH7_9SPHI</name>